<comment type="caution">
    <text evidence="10">The sequence shown here is derived from an EMBL/GenBank/DDBJ whole genome shotgun (WGS) entry which is preliminary data.</text>
</comment>
<organism evidence="10 11">
    <name type="scientific">Cryptolaemus montrouzieri</name>
    <dbReference type="NCBI Taxonomy" id="559131"/>
    <lineage>
        <taxon>Eukaryota</taxon>
        <taxon>Metazoa</taxon>
        <taxon>Ecdysozoa</taxon>
        <taxon>Arthropoda</taxon>
        <taxon>Hexapoda</taxon>
        <taxon>Insecta</taxon>
        <taxon>Pterygota</taxon>
        <taxon>Neoptera</taxon>
        <taxon>Endopterygota</taxon>
        <taxon>Coleoptera</taxon>
        <taxon>Polyphaga</taxon>
        <taxon>Cucujiformia</taxon>
        <taxon>Coccinelloidea</taxon>
        <taxon>Coccinellidae</taxon>
        <taxon>Scymninae</taxon>
        <taxon>Scymnini</taxon>
        <taxon>Cryptolaemus</taxon>
    </lineage>
</organism>
<dbReference type="InterPro" id="IPR051885">
    <property type="entry name" value="CC_CF"/>
</dbReference>
<dbReference type="GO" id="GO:0030030">
    <property type="term" value="P:cell projection organization"/>
    <property type="evidence" value="ECO:0007669"/>
    <property type="project" value="UniProtKB-KW"/>
</dbReference>
<evidence type="ECO:0000256" key="8">
    <source>
        <dbReference type="SAM" id="MobiDB-lite"/>
    </source>
</evidence>
<dbReference type="Proteomes" id="UP001516400">
    <property type="component" value="Unassembled WGS sequence"/>
</dbReference>
<feature type="region of interest" description="Disordered" evidence="8">
    <location>
        <begin position="1"/>
        <end position="101"/>
    </location>
</feature>
<feature type="compositionally biased region" description="Acidic residues" evidence="8">
    <location>
        <begin position="501"/>
        <end position="513"/>
    </location>
</feature>
<evidence type="ECO:0000313" key="10">
    <source>
        <dbReference type="EMBL" id="KAL3288094.1"/>
    </source>
</evidence>
<dbReference type="PANTHER" id="PTHR15654">
    <property type="entry name" value="COILED-COIL DOMAIN-CONTAINING PROTEIN 113-RELATED"/>
    <property type="match status" value="1"/>
</dbReference>
<dbReference type="InterPro" id="IPR025254">
    <property type="entry name" value="CCDC113/CCDC96_CC"/>
</dbReference>
<keyword evidence="11" id="KW-1185">Reference proteome</keyword>
<keyword evidence="3 7" id="KW-0175">Coiled coil</keyword>
<feature type="compositionally biased region" description="Polar residues" evidence="8">
    <location>
        <begin position="29"/>
        <end position="40"/>
    </location>
</feature>
<proteinExistence type="inferred from homology"/>
<sequence length="513" mass="58248">MEEPKLQANSVSSSKISTQETTHNEPETSEVTTLVSSVLDSTAEKHEAPVLQNEPTISPASTPSDSSSSSSGSASGEGGEGGEEDLEKPADEVKRVKRSPLDDLNDEDLAKTVSDLQTEVRHLTTENNMFERYLTINEPQLLEGMTQTIEHAIKMQGAEPVRRATLADNYSLKSVSSAARFESSVLGTSSIMEKGPRINLTQKSDMIMKETEELQKSLNKFYKESHKRKCLLKAQLEELGLELSELTETSNIFEQSVVIEGVDPLTQRIPAEKFIRFMQEWLKTSAATIQKYRLRQSTLSSHLKKLKETLKQKKELGESLHAVDFEKLQIENNHFIKEIDLRTTQLIDLKRMNGGANLILTNQKKFLMKQIVEMQQIQRDIDETRNKTEELERETEQAEEQLDKVKAHYESIRQMIEEYKVPDVMDYVKVKGKVYDLQKNIKIWSRRSHLQDVALNSSVREMKNITGSKKVLDSWFELNYPQASASDLEKGSEDDKSTGSNEDDVDPEDLQLF</sequence>
<feature type="region of interest" description="Disordered" evidence="8">
    <location>
        <begin position="483"/>
        <end position="513"/>
    </location>
</feature>
<reference evidence="10 11" key="1">
    <citation type="journal article" date="2021" name="BMC Biol.">
        <title>Horizontally acquired antibacterial genes associated with adaptive radiation of ladybird beetles.</title>
        <authorList>
            <person name="Li H.S."/>
            <person name="Tang X.F."/>
            <person name="Huang Y.H."/>
            <person name="Xu Z.Y."/>
            <person name="Chen M.L."/>
            <person name="Du X.Y."/>
            <person name="Qiu B.Y."/>
            <person name="Chen P.T."/>
            <person name="Zhang W."/>
            <person name="Slipinski A."/>
            <person name="Escalona H.E."/>
            <person name="Waterhouse R.M."/>
            <person name="Zwick A."/>
            <person name="Pang H."/>
        </authorList>
    </citation>
    <scope>NUCLEOTIDE SEQUENCE [LARGE SCALE GENOMIC DNA]</scope>
    <source>
        <strain evidence="10">SYSU2018</strain>
    </source>
</reference>
<comment type="subcellular location">
    <subcellularLocation>
        <location evidence="1">Cell projection</location>
        <location evidence="1">Cilium</location>
    </subcellularLocation>
</comment>
<dbReference type="PANTHER" id="PTHR15654:SF2">
    <property type="entry name" value="COILED-COIL DOMAIN-CONTAINING PROTEIN 113"/>
    <property type="match status" value="1"/>
</dbReference>
<evidence type="ECO:0000256" key="7">
    <source>
        <dbReference type="SAM" id="Coils"/>
    </source>
</evidence>
<evidence type="ECO:0000313" key="11">
    <source>
        <dbReference type="Proteomes" id="UP001516400"/>
    </source>
</evidence>
<keyword evidence="4" id="KW-0966">Cell projection</keyword>
<evidence type="ECO:0000256" key="1">
    <source>
        <dbReference type="ARBA" id="ARBA00004138"/>
    </source>
</evidence>
<evidence type="ECO:0000256" key="4">
    <source>
        <dbReference type="ARBA" id="ARBA00023273"/>
    </source>
</evidence>
<feature type="coiled-coil region" evidence="7">
    <location>
        <begin position="367"/>
        <end position="415"/>
    </location>
</feature>
<dbReference type="Pfam" id="PF13870">
    <property type="entry name" value="CCDC113_CCDC96_CC"/>
    <property type="match status" value="1"/>
</dbReference>
<protein>
    <recommendedName>
        <fullName evidence="6">Cilia- and flagella-associated protein 263</fullName>
    </recommendedName>
</protein>
<evidence type="ECO:0000259" key="9">
    <source>
        <dbReference type="Pfam" id="PF13870"/>
    </source>
</evidence>
<feature type="domain" description="CCDC113/CCDC96 coiled-coil" evidence="9">
    <location>
        <begin position="286"/>
        <end position="447"/>
    </location>
</feature>
<evidence type="ECO:0000256" key="6">
    <source>
        <dbReference type="ARBA" id="ARBA00044798"/>
    </source>
</evidence>
<dbReference type="AlphaFoldDB" id="A0ABD2PAS4"/>
<feature type="compositionally biased region" description="Basic and acidic residues" evidence="8">
    <location>
        <begin position="487"/>
        <end position="497"/>
    </location>
</feature>
<evidence type="ECO:0000256" key="3">
    <source>
        <dbReference type="ARBA" id="ARBA00023054"/>
    </source>
</evidence>
<evidence type="ECO:0000256" key="5">
    <source>
        <dbReference type="ARBA" id="ARBA00044506"/>
    </source>
</evidence>
<accession>A0ABD2PAS4</accession>
<feature type="compositionally biased region" description="Polar residues" evidence="8">
    <location>
        <begin position="7"/>
        <end position="21"/>
    </location>
</feature>
<gene>
    <name evidence="10" type="ORF">HHI36_002545</name>
</gene>
<dbReference type="GO" id="GO:0005929">
    <property type="term" value="C:cilium"/>
    <property type="evidence" value="ECO:0007669"/>
    <property type="project" value="UniProtKB-SubCell"/>
</dbReference>
<name>A0ABD2PAS4_9CUCU</name>
<feature type="compositionally biased region" description="Low complexity" evidence="8">
    <location>
        <begin position="58"/>
        <end position="74"/>
    </location>
</feature>
<evidence type="ECO:0000256" key="2">
    <source>
        <dbReference type="ARBA" id="ARBA00022794"/>
    </source>
</evidence>
<comment type="similarity">
    <text evidence="5">Belongs to the CFAP263 family.</text>
</comment>
<keyword evidence="2" id="KW-0970">Cilium biogenesis/degradation</keyword>
<dbReference type="EMBL" id="JABFTP020000185">
    <property type="protein sequence ID" value="KAL3288094.1"/>
    <property type="molecule type" value="Genomic_DNA"/>
</dbReference>